<sequence>MTQILDNRFEILEKESFQKKQHVPQLWEGYKR</sequence>
<evidence type="ECO:0000313" key="1">
    <source>
        <dbReference type="EMBL" id="VAX15147.1"/>
    </source>
</evidence>
<protein>
    <submittedName>
        <fullName evidence="1">Uncharacterized protein</fullName>
    </submittedName>
</protein>
<proteinExistence type="predicted"/>
<dbReference type="AlphaFoldDB" id="A0A3B1CEC6"/>
<reference evidence="1" key="1">
    <citation type="submission" date="2018-06" db="EMBL/GenBank/DDBJ databases">
        <authorList>
            <person name="Zhirakovskaya E."/>
        </authorList>
    </citation>
    <scope>NUCLEOTIDE SEQUENCE</scope>
</reference>
<accession>A0A3B1CEC6</accession>
<gene>
    <name evidence="1" type="ORF">MNBD_IGNAVI01-799</name>
</gene>
<organism evidence="1">
    <name type="scientific">hydrothermal vent metagenome</name>
    <dbReference type="NCBI Taxonomy" id="652676"/>
    <lineage>
        <taxon>unclassified sequences</taxon>
        <taxon>metagenomes</taxon>
        <taxon>ecological metagenomes</taxon>
    </lineage>
</organism>
<dbReference type="EMBL" id="UOGD01000007">
    <property type="protein sequence ID" value="VAX15147.1"/>
    <property type="molecule type" value="Genomic_DNA"/>
</dbReference>
<name>A0A3B1CEC6_9ZZZZ</name>